<reference evidence="2 3" key="1">
    <citation type="submission" date="2019-03" db="EMBL/GenBank/DDBJ databases">
        <title>Paraburkholderia sp. isolated from native Mimosa gymnas in Guartela State Park, Brazil.</title>
        <authorList>
            <person name="Paulitsch F."/>
            <person name="Hungria M."/>
            <person name="Delamuta J.R.M."/>
            <person name="Ribeiro R.A."/>
            <person name="Dall'Agnol R."/>
            <person name="Silva J.S.B."/>
        </authorList>
    </citation>
    <scope>NUCLEOTIDE SEQUENCE [LARGE SCALE GENOMIC DNA]</scope>
    <source>
        <strain evidence="2 3">CNPSo 3008</strain>
    </source>
</reference>
<gene>
    <name evidence="2" type="ORF">E1N52_17715</name>
</gene>
<protein>
    <submittedName>
        <fullName evidence="2">Uncharacterized protein</fullName>
    </submittedName>
</protein>
<dbReference type="OrthoDB" id="8812063at2"/>
<accession>A0A4V2ZVZ3</accession>
<proteinExistence type="predicted"/>
<feature type="compositionally biased region" description="Pro residues" evidence="1">
    <location>
        <begin position="98"/>
        <end position="119"/>
    </location>
</feature>
<dbReference type="Pfam" id="PF10945">
    <property type="entry name" value="CBP_BcsR"/>
    <property type="match status" value="1"/>
</dbReference>
<evidence type="ECO:0000256" key="1">
    <source>
        <dbReference type="SAM" id="MobiDB-lite"/>
    </source>
</evidence>
<dbReference type="Proteomes" id="UP000295606">
    <property type="component" value="Unassembled WGS sequence"/>
</dbReference>
<dbReference type="RefSeq" id="WP_133184053.1">
    <property type="nucleotide sequence ID" value="NZ_SMOD01000012.1"/>
</dbReference>
<organism evidence="2 3">
    <name type="scientific">Paraburkholderia guartelaensis</name>
    <dbReference type="NCBI Taxonomy" id="2546446"/>
    <lineage>
        <taxon>Bacteria</taxon>
        <taxon>Pseudomonadati</taxon>
        <taxon>Pseudomonadota</taxon>
        <taxon>Betaproteobacteria</taxon>
        <taxon>Burkholderiales</taxon>
        <taxon>Burkholderiaceae</taxon>
        <taxon>Paraburkholderia</taxon>
    </lineage>
</organism>
<evidence type="ECO:0000313" key="2">
    <source>
        <dbReference type="EMBL" id="TDG07083.1"/>
    </source>
</evidence>
<feature type="compositionally biased region" description="Polar residues" evidence="1">
    <location>
        <begin position="30"/>
        <end position="41"/>
    </location>
</feature>
<comment type="caution">
    <text evidence="2">The sequence shown here is derived from an EMBL/GenBank/DDBJ whole genome shotgun (WGS) entry which is preliminary data.</text>
</comment>
<dbReference type="InterPro" id="IPR024487">
    <property type="entry name" value="CBP_BcsR"/>
</dbReference>
<name>A0A4V2ZVZ3_9BURK</name>
<evidence type="ECO:0000313" key="3">
    <source>
        <dbReference type="Proteomes" id="UP000295606"/>
    </source>
</evidence>
<dbReference type="AlphaFoldDB" id="A0A4V2ZVZ3"/>
<feature type="region of interest" description="Disordered" evidence="1">
    <location>
        <begin position="1"/>
        <end position="119"/>
    </location>
</feature>
<feature type="compositionally biased region" description="Low complexity" evidence="1">
    <location>
        <begin position="81"/>
        <end position="97"/>
    </location>
</feature>
<dbReference type="EMBL" id="SMOD01000012">
    <property type="protein sequence ID" value="TDG07083.1"/>
    <property type="molecule type" value="Genomic_DNA"/>
</dbReference>
<sequence>MSSASDIANLFEVADASPSQYHEVERAEQMQGQRGRWSTLNAAEPDPIAPAPVALAHGDATESADALVTTDAPDTRDTPDTTDTSPDAVCATPAAASEPPPAELAAPEPPVVQPEPAPEPVVAVQQSAALSSVFARLMERNAPRADVAQRGAP</sequence>